<dbReference type="EMBL" id="UYRT01083230">
    <property type="protein sequence ID" value="VDN27143.1"/>
    <property type="molecule type" value="Genomic_DNA"/>
</dbReference>
<dbReference type="Proteomes" id="UP000271098">
    <property type="component" value="Unassembled WGS sequence"/>
</dbReference>
<evidence type="ECO:0000313" key="1">
    <source>
        <dbReference type="EMBL" id="VDN27143.1"/>
    </source>
</evidence>
<gene>
    <name evidence="1" type="ORF">GPUH_LOCUS16047</name>
</gene>
<reference evidence="1 2" key="2">
    <citation type="submission" date="2018-11" db="EMBL/GenBank/DDBJ databases">
        <authorList>
            <consortium name="Pathogen Informatics"/>
        </authorList>
    </citation>
    <scope>NUCLEOTIDE SEQUENCE [LARGE SCALE GENOMIC DNA]</scope>
</reference>
<accession>A0A183E506</accession>
<evidence type="ECO:0000313" key="2">
    <source>
        <dbReference type="Proteomes" id="UP000271098"/>
    </source>
</evidence>
<keyword evidence="2" id="KW-1185">Reference proteome</keyword>
<evidence type="ECO:0000313" key="3">
    <source>
        <dbReference type="WBParaSite" id="GPUH_0001606901-mRNA-1"/>
    </source>
</evidence>
<reference evidence="3" key="1">
    <citation type="submission" date="2016-06" db="UniProtKB">
        <authorList>
            <consortium name="WormBaseParasite"/>
        </authorList>
    </citation>
    <scope>IDENTIFICATION</scope>
</reference>
<dbReference type="AlphaFoldDB" id="A0A183E506"/>
<dbReference type="OrthoDB" id="9978868at2759"/>
<proteinExistence type="predicted"/>
<name>A0A183E506_9BILA</name>
<sequence>MSQILPTGISTELTTARNIAKTHDRAGSPGAASTWYANESTSNVTSYTKDEVKAMLRTILEETYVRLSGYIFKQIQSGPMGGNASPDIADLTLSVIQYLFLRKNPEFHFHLPIYRRYLRRLC</sequence>
<dbReference type="WBParaSite" id="GPUH_0001606901-mRNA-1">
    <property type="protein sequence ID" value="GPUH_0001606901-mRNA-1"/>
    <property type="gene ID" value="GPUH_0001606901"/>
</dbReference>
<organism evidence="3">
    <name type="scientific">Gongylonema pulchrum</name>
    <dbReference type="NCBI Taxonomy" id="637853"/>
    <lineage>
        <taxon>Eukaryota</taxon>
        <taxon>Metazoa</taxon>
        <taxon>Ecdysozoa</taxon>
        <taxon>Nematoda</taxon>
        <taxon>Chromadorea</taxon>
        <taxon>Rhabditida</taxon>
        <taxon>Spirurina</taxon>
        <taxon>Spiruromorpha</taxon>
        <taxon>Spiruroidea</taxon>
        <taxon>Gongylonematidae</taxon>
        <taxon>Gongylonema</taxon>
    </lineage>
</organism>
<protein>
    <submittedName>
        <fullName evidence="3">VPS9 domain-containing protein</fullName>
    </submittedName>
</protein>